<dbReference type="GO" id="GO:0006355">
    <property type="term" value="P:regulation of DNA-templated transcription"/>
    <property type="evidence" value="ECO:0007669"/>
    <property type="project" value="InterPro"/>
</dbReference>
<dbReference type="InterPro" id="IPR005471">
    <property type="entry name" value="Tscrpt_reg_IclR_N"/>
</dbReference>
<evidence type="ECO:0000256" key="1">
    <source>
        <dbReference type="ARBA" id="ARBA00006479"/>
    </source>
</evidence>
<dbReference type="Pfam" id="PF09339">
    <property type="entry name" value="HTH_IclR"/>
    <property type="match status" value="1"/>
</dbReference>
<accession>A0A9D2PYB2</accession>
<comment type="caution">
    <text evidence="3">The sequence shown here is derived from an EMBL/GenBank/DDBJ whole genome shotgun (WGS) entry which is preliminary data.</text>
</comment>
<dbReference type="GO" id="GO:0003677">
    <property type="term" value="F:DNA binding"/>
    <property type="evidence" value="ECO:0007669"/>
    <property type="project" value="InterPro"/>
</dbReference>
<name>A0A9D2PYB2_9MICO</name>
<dbReference type="PANTHER" id="PTHR18964:SF149">
    <property type="entry name" value="BIFUNCTIONAL UDP-N-ACETYLGLUCOSAMINE 2-EPIMERASE_N-ACETYLMANNOSAMINE KINASE"/>
    <property type="match status" value="1"/>
</dbReference>
<dbReference type="CDD" id="cd23763">
    <property type="entry name" value="ASKHA_ATPase_ROK"/>
    <property type="match status" value="1"/>
</dbReference>
<evidence type="ECO:0000313" key="4">
    <source>
        <dbReference type="Proteomes" id="UP000823854"/>
    </source>
</evidence>
<evidence type="ECO:0000313" key="3">
    <source>
        <dbReference type="EMBL" id="HJC68911.1"/>
    </source>
</evidence>
<comment type="similarity">
    <text evidence="1">Belongs to the ROK (NagC/XylR) family.</text>
</comment>
<dbReference type="SUPFAM" id="SSF46785">
    <property type="entry name" value="Winged helix' DNA-binding domain"/>
    <property type="match status" value="1"/>
</dbReference>
<feature type="domain" description="HTH iclR-type" evidence="2">
    <location>
        <begin position="20"/>
        <end position="60"/>
    </location>
</feature>
<dbReference type="Gene3D" id="1.10.10.10">
    <property type="entry name" value="Winged helix-like DNA-binding domain superfamily/Winged helix DNA-binding domain"/>
    <property type="match status" value="1"/>
</dbReference>
<sequence>MAVEGVTPSALRRANARDCLLALREAPEPLTLAELAAATGLSRPTVDAVLQDLAAAGTVVPAPPAPSGGAGRPARRVAFAPSAGCVAALDIGARSVRCLVTDLAGTELARSEVPLPAGAPLDALVEAITSTGRDPGAVGIAAPGIVTADGRIVQSLAAPALVGLDLAARLAQSLGSPVVVDNDIKLAALAEHHLGEDAESMLFVQLGHRISVAAILEGRILQGAHRLAGELGSQRGMRWTPTSERGRLVWSTGADARPLLERASDGEEAARTEIAEFCEEIAPRLATVLLTLDPARVVVGGGLSRAGETLLGPLRRAVGRLLMTEQTPELVAARLTTDGALAGALGAAFRHGSVSLNGVPDVPAPWPRLGASLT</sequence>
<dbReference type="InterPro" id="IPR036388">
    <property type="entry name" value="WH-like_DNA-bd_sf"/>
</dbReference>
<dbReference type="InterPro" id="IPR000600">
    <property type="entry name" value="ROK"/>
</dbReference>
<dbReference type="Gene3D" id="3.30.420.40">
    <property type="match status" value="2"/>
</dbReference>
<dbReference type="Pfam" id="PF00480">
    <property type="entry name" value="ROK"/>
    <property type="match status" value="2"/>
</dbReference>
<dbReference type="SUPFAM" id="SSF53067">
    <property type="entry name" value="Actin-like ATPase domain"/>
    <property type="match status" value="1"/>
</dbReference>
<organism evidence="3 4">
    <name type="scientific">Candidatus Brachybacterium intestinipullorum</name>
    <dbReference type="NCBI Taxonomy" id="2838512"/>
    <lineage>
        <taxon>Bacteria</taxon>
        <taxon>Bacillati</taxon>
        <taxon>Actinomycetota</taxon>
        <taxon>Actinomycetes</taxon>
        <taxon>Micrococcales</taxon>
        <taxon>Dermabacteraceae</taxon>
        <taxon>Brachybacterium</taxon>
    </lineage>
</organism>
<reference evidence="3" key="2">
    <citation type="submission" date="2021-04" db="EMBL/GenBank/DDBJ databases">
        <authorList>
            <person name="Gilroy R."/>
        </authorList>
    </citation>
    <scope>NUCLEOTIDE SEQUENCE</scope>
    <source>
        <strain evidence="3">CHK130-7132</strain>
    </source>
</reference>
<reference evidence="3" key="1">
    <citation type="journal article" date="2021" name="PeerJ">
        <title>Extensive microbial diversity within the chicken gut microbiome revealed by metagenomics and culture.</title>
        <authorList>
            <person name="Gilroy R."/>
            <person name="Ravi A."/>
            <person name="Getino M."/>
            <person name="Pursley I."/>
            <person name="Horton D.L."/>
            <person name="Alikhan N.F."/>
            <person name="Baker D."/>
            <person name="Gharbi K."/>
            <person name="Hall N."/>
            <person name="Watson M."/>
            <person name="Adriaenssens E.M."/>
            <person name="Foster-Nyarko E."/>
            <person name="Jarju S."/>
            <person name="Secka A."/>
            <person name="Antonio M."/>
            <person name="Oren A."/>
            <person name="Chaudhuri R.R."/>
            <person name="La Ragione R."/>
            <person name="Hildebrand F."/>
            <person name="Pallen M.J."/>
        </authorList>
    </citation>
    <scope>NUCLEOTIDE SEQUENCE</scope>
    <source>
        <strain evidence="3">CHK130-7132</strain>
    </source>
</reference>
<dbReference type="AlphaFoldDB" id="A0A9D2PYB2"/>
<protein>
    <submittedName>
        <fullName evidence="3">ROK family protein</fullName>
    </submittedName>
</protein>
<dbReference type="InterPro" id="IPR043129">
    <property type="entry name" value="ATPase_NBD"/>
</dbReference>
<dbReference type="InterPro" id="IPR036390">
    <property type="entry name" value="WH_DNA-bd_sf"/>
</dbReference>
<evidence type="ECO:0000259" key="2">
    <source>
        <dbReference type="Pfam" id="PF09339"/>
    </source>
</evidence>
<gene>
    <name evidence="3" type="ORF">H9932_04415</name>
</gene>
<dbReference type="PANTHER" id="PTHR18964">
    <property type="entry name" value="ROK (REPRESSOR, ORF, KINASE) FAMILY"/>
    <property type="match status" value="1"/>
</dbReference>
<dbReference type="Proteomes" id="UP000823854">
    <property type="component" value="Unassembled WGS sequence"/>
</dbReference>
<dbReference type="EMBL" id="DWWC01000092">
    <property type="protein sequence ID" value="HJC68911.1"/>
    <property type="molecule type" value="Genomic_DNA"/>
</dbReference>
<proteinExistence type="inferred from homology"/>